<proteinExistence type="predicted"/>
<evidence type="ECO:0000313" key="1">
    <source>
        <dbReference type="EMBL" id="VEL30410.1"/>
    </source>
</evidence>
<dbReference type="EMBL" id="CAAALY010112096">
    <property type="protein sequence ID" value="VEL30410.1"/>
    <property type="molecule type" value="Genomic_DNA"/>
</dbReference>
<accession>A0A3S5BMG8</accession>
<dbReference type="AlphaFoldDB" id="A0A3S5BMG8"/>
<dbReference type="Proteomes" id="UP000784294">
    <property type="component" value="Unassembled WGS sequence"/>
</dbReference>
<organism evidence="1 2">
    <name type="scientific">Protopolystoma xenopodis</name>
    <dbReference type="NCBI Taxonomy" id="117903"/>
    <lineage>
        <taxon>Eukaryota</taxon>
        <taxon>Metazoa</taxon>
        <taxon>Spiralia</taxon>
        <taxon>Lophotrochozoa</taxon>
        <taxon>Platyhelminthes</taxon>
        <taxon>Monogenea</taxon>
        <taxon>Polyopisthocotylea</taxon>
        <taxon>Polystomatidea</taxon>
        <taxon>Polystomatidae</taxon>
        <taxon>Protopolystoma</taxon>
    </lineage>
</organism>
<evidence type="ECO:0000313" key="2">
    <source>
        <dbReference type="Proteomes" id="UP000784294"/>
    </source>
</evidence>
<reference evidence="1" key="1">
    <citation type="submission" date="2018-11" db="EMBL/GenBank/DDBJ databases">
        <authorList>
            <consortium name="Pathogen Informatics"/>
        </authorList>
    </citation>
    <scope>NUCLEOTIDE SEQUENCE</scope>
</reference>
<comment type="caution">
    <text evidence="1">The sequence shown here is derived from an EMBL/GenBank/DDBJ whole genome shotgun (WGS) entry which is preliminary data.</text>
</comment>
<sequence length="175" mass="19006">MLSRTAGRRVVSGASRVSDRLRLVPAHQNSLSLGLRGLAITKVGQKIRLFAVSRRPEPLSPRSHLRQDVEAEDYQPQAVGDRSKVTVPWQREPDSWSLGAGIAERSVATGESLAAEILEDSGANAGSQVVWERVSTLTMHGTAAKHGADLSLPVISREQDLVLLAASRFGRFVYK</sequence>
<protein>
    <submittedName>
        <fullName evidence="1">Uncharacterized protein</fullName>
    </submittedName>
</protein>
<name>A0A3S5BMG8_9PLAT</name>
<keyword evidence="2" id="KW-1185">Reference proteome</keyword>
<gene>
    <name evidence="1" type="ORF">PXEA_LOCUS23850</name>
</gene>